<feature type="region of interest" description="Disordered" evidence="2">
    <location>
        <begin position="1"/>
        <end position="55"/>
    </location>
</feature>
<feature type="domain" description="FYVE-type zinc finger" evidence="3">
    <location>
        <begin position="78"/>
        <end position="123"/>
    </location>
</feature>
<feature type="compositionally biased region" description="Polar residues" evidence="2">
    <location>
        <begin position="44"/>
        <end position="55"/>
    </location>
</feature>
<dbReference type="AlphaFoldDB" id="A0A7R9PHF4"/>
<sequence>MAAAALGKHMKLKPYSAQDPPREEVGPSLVGQNKDEGTKRVVTDDSSLESQATGINPTSERWQLVEIPQPFHNNAVDVNTDEESVCHKCGIETLSAGKKPISLCKICSETREMWKKSGAWFFKLTEDLCLFGMKRLQIEAAKKLGVVFSMNLLEKFRLNNK</sequence>
<dbReference type="InterPro" id="IPR011011">
    <property type="entry name" value="Znf_FYVE_PHD"/>
</dbReference>
<dbReference type="GO" id="GO:0017158">
    <property type="term" value="P:regulation of calcium ion-dependent exocytosis"/>
    <property type="evidence" value="ECO:0007669"/>
    <property type="project" value="TreeGrafter"/>
</dbReference>
<evidence type="ECO:0000259" key="3">
    <source>
        <dbReference type="Pfam" id="PF02318"/>
    </source>
</evidence>
<protein>
    <recommendedName>
        <fullName evidence="3">FYVE-type zinc finger domain-containing protein</fullName>
    </recommendedName>
</protein>
<gene>
    <name evidence="4" type="ORF">TGEB3V08_LOCUS853</name>
</gene>
<dbReference type="PANTHER" id="PTHR45729:SF6">
    <property type="entry name" value="RABPHILIN, ISOFORM A"/>
    <property type="match status" value="1"/>
</dbReference>
<dbReference type="Gene3D" id="3.30.40.10">
    <property type="entry name" value="Zinc/RING finger domain, C3HC4 (zinc finger)"/>
    <property type="match status" value="1"/>
</dbReference>
<dbReference type="GO" id="GO:0006887">
    <property type="term" value="P:exocytosis"/>
    <property type="evidence" value="ECO:0007669"/>
    <property type="project" value="TreeGrafter"/>
</dbReference>
<dbReference type="InterPro" id="IPR041282">
    <property type="entry name" value="FYVE_2"/>
</dbReference>
<proteinExistence type="predicted"/>
<dbReference type="PANTHER" id="PTHR45729">
    <property type="entry name" value="RABPHILIN, ISOFORM A"/>
    <property type="match status" value="1"/>
</dbReference>
<organism evidence="4">
    <name type="scientific">Timema genevievae</name>
    <name type="common">Walking stick</name>
    <dbReference type="NCBI Taxonomy" id="629358"/>
    <lineage>
        <taxon>Eukaryota</taxon>
        <taxon>Metazoa</taxon>
        <taxon>Ecdysozoa</taxon>
        <taxon>Arthropoda</taxon>
        <taxon>Hexapoda</taxon>
        <taxon>Insecta</taxon>
        <taxon>Pterygota</taxon>
        <taxon>Neoptera</taxon>
        <taxon>Polyneoptera</taxon>
        <taxon>Phasmatodea</taxon>
        <taxon>Timematodea</taxon>
        <taxon>Timematoidea</taxon>
        <taxon>Timematidae</taxon>
        <taxon>Timema</taxon>
    </lineage>
</organism>
<dbReference type="GO" id="GO:0061669">
    <property type="term" value="P:spontaneous neurotransmitter secretion"/>
    <property type="evidence" value="ECO:0007669"/>
    <property type="project" value="TreeGrafter"/>
</dbReference>
<dbReference type="InterPro" id="IPR043566">
    <property type="entry name" value="Rabphilin/DOC2/Noc2"/>
</dbReference>
<dbReference type="EMBL" id="OE839275">
    <property type="protein sequence ID" value="CAD7586504.1"/>
    <property type="molecule type" value="Genomic_DNA"/>
</dbReference>
<evidence type="ECO:0000256" key="1">
    <source>
        <dbReference type="ARBA" id="ARBA00022723"/>
    </source>
</evidence>
<accession>A0A7R9PHF4</accession>
<name>A0A7R9PHF4_TIMGE</name>
<evidence type="ECO:0000313" key="4">
    <source>
        <dbReference type="EMBL" id="CAD7586504.1"/>
    </source>
</evidence>
<dbReference type="SUPFAM" id="SSF57903">
    <property type="entry name" value="FYVE/PHD zinc finger"/>
    <property type="match status" value="1"/>
</dbReference>
<dbReference type="InterPro" id="IPR013083">
    <property type="entry name" value="Znf_RING/FYVE/PHD"/>
</dbReference>
<dbReference type="GO" id="GO:0098793">
    <property type="term" value="C:presynapse"/>
    <property type="evidence" value="ECO:0007669"/>
    <property type="project" value="GOC"/>
</dbReference>
<feature type="compositionally biased region" description="Basic and acidic residues" evidence="2">
    <location>
        <begin position="33"/>
        <end position="43"/>
    </location>
</feature>
<reference evidence="4" key="1">
    <citation type="submission" date="2020-11" db="EMBL/GenBank/DDBJ databases">
        <authorList>
            <person name="Tran Van P."/>
        </authorList>
    </citation>
    <scope>NUCLEOTIDE SEQUENCE</scope>
</reference>
<keyword evidence="1" id="KW-0479">Metal-binding</keyword>
<dbReference type="GO" id="GO:0046872">
    <property type="term" value="F:metal ion binding"/>
    <property type="evidence" value="ECO:0007669"/>
    <property type="project" value="UniProtKB-KW"/>
</dbReference>
<evidence type="ECO:0000256" key="2">
    <source>
        <dbReference type="SAM" id="MobiDB-lite"/>
    </source>
</evidence>
<dbReference type="Pfam" id="PF02318">
    <property type="entry name" value="FYVE_2"/>
    <property type="match status" value="1"/>
</dbReference>